<dbReference type="GO" id="GO:0006508">
    <property type="term" value="P:proteolysis"/>
    <property type="evidence" value="ECO:0007669"/>
    <property type="project" value="UniProtKB-KW"/>
</dbReference>
<evidence type="ECO:0000256" key="14">
    <source>
        <dbReference type="SAM" id="MobiDB-lite"/>
    </source>
</evidence>
<accession>A0A6G4XTM9</accession>
<dbReference type="PANTHER" id="PTHR32282:SF34">
    <property type="entry name" value="PENICILLIN-BINDING PROTEIN 1A"/>
    <property type="match status" value="1"/>
</dbReference>
<name>A0A6G4XTM9_9ACTN</name>
<keyword evidence="5" id="KW-0328">Glycosyltransferase</keyword>
<dbReference type="SUPFAM" id="SSF56601">
    <property type="entry name" value="beta-lactamase/transpeptidase-like"/>
    <property type="match status" value="1"/>
</dbReference>
<evidence type="ECO:0000256" key="11">
    <source>
        <dbReference type="ARBA" id="ARBA00023316"/>
    </source>
</evidence>
<protein>
    <submittedName>
        <fullName evidence="18">Penicillin-binding protein</fullName>
    </submittedName>
</protein>
<evidence type="ECO:0000256" key="5">
    <source>
        <dbReference type="ARBA" id="ARBA00022676"/>
    </source>
</evidence>
<feature type="compositionally biased region" description="Low complexity" evidence="14">
    <location>
        <begin position="805"/>
        <end position="820"/>
    </location>
</feature>
<keyword evidence="3" id="KW-0121">Carboxypeptidase</keyword>
<evidence type="ECO:0000256" key="4">
    <source>
        <dbReference type="ARBA" id="ARBA00022670"/>
    </source>
</evidence>
<evidence type="ECO:0000256" key="12">
    <source>
        <dbReference type="ARBA" id="ARBA00034000"/>
    </source>
</evidence>
<evidence type="ECO:0000256" key="6">
    <source>
        <dbReference type="ARBA" id="ARBA00022679"/>
    </source>
</evidence>
<keyword evidence="15" id="KW-0812">Transmembrane</keyword>
<dbReference type="FunFam" id="1.10.3810.10:FF:000001">
    <property type="entry name" value="Penicillin-binding protein 1A"/>
    <property type="match status" value="1"/>
</dbReference>
<dbReference type="Pfam" id="PF00905">
    <property type="entry name" value="Transpeptidase"/>
    <property type="match status" value="1"/>
</dbReference>
<keyword evidence="10" id="KW-0511">Multifunctional enzyme</keyword>
<comment type="catalytic activity">
    <reaction evidence="12">
        <text>Preferential cleavage: (Ac)2-L-Lys-D-Ala-|-D-Ala. Also transpeptidation of peptidyl-alanyl moieties that are N-acyl substituents of D-alanine.</text>
        <dbReference type="EC" id="3.4.16.4"/>
    </reaction>
</comment>
<comment type="caution">
    <text evidence="18">The sequence shown here is derived from an EMBL/GenBank/DDBJ whole genome shotgun (WGS) entry which is preliminary data.</text>
</comment>
<evidence type="ECO:0000256" key="2">
    <source>
        <dbReference type="ARBA" id="ARBA00007739"/>
    </source>
</evidence>
<feature type="compositionally biased region" description="Gly residues" evidence="14">
    <location>
        <begin position="52"/>
        <end position="78"/>
    </location>
</feature>
<dbReference type="InterPro" id="IPR023346">
    <property type="entry name" value="Lysozyme-like_dom_sf"/>
</dbReference>
<feature type="region of interest" description="Disordered" evidence="14">
    <location>
        <begin position="753"/>
        <end position="835"/>
    </location>
</feature>
<dbReference type="GO" id="GO:0030288">
    <property type="term" value="C:outer membrane-bounded periplasmic space"/>
    <property type="evidence" value="ECO:0007669"/>
    <property type="project" value="TreeGrafter"/>
</dbReference>
<feature type="domain" description="Penicillin-binding protein transpeptidase" evidence="16">
    <location>
        <begin position="435"/>
        <end position="679"/>
    </location>
</feature>
<feature type="compositionally biased region" description="Low complexity" evidence="14">
    <location>
        <begin position="17"/>
        <end position="27"/>
    </location>
</feature>
<feature type="compositionally biased region" description="Basic and acidic residues" evidence="14">
    <location>
        <begin position="80"/>
        <end position="93"/>
    </location>
</feature>
<dbReference type="GO" id="GO:0008658">
    <property type="term" value="F:penicillin binding"/>
    <property type="evidence" value="ECO:0007669"/>
    <property type="project" value="InterPro"/>
</dbReference>
<comment type="catalytic activity">
    <reaction evidence="13">
        <text>[GlcNAc-(1-&gt;4)-Mur2Ac(oyl-L-Ala-gamma-D-Glu-L-Lys-D-Ala-D-Ala)](n)-di-trans,octa-cis-undecaprenyl diphosphate + beta-D-GlcNAc-(1-&gt;4)-Mur2Ac(oyl-L-Ala-gamma-D-Glu-L-Lys-D-Ala-D-Ala)-di-trans,octa-cis-undecaprenyl diphosphate = [GlcNAc-(1-&gt;4)-Mur2Ac(oyl-L-Ala-gamma-D-Glu-L-Lys-D-Ala-D-Ala)](n+1)-di-trans,octa-cis-undecaprenyl diphosphate + di-trans,octa-cis-undecaprenyl diphosphate + H(+)</text>
        <dbReference type="Rhea" id="RHEA:23708"/>
        <dbReference type="Rhea" id="RHEA-COMP:9602"/>
        <dbReference type="Rhea" id="RHEA-COMP:9603"/>
        <dbReference type="ChEBI" id="CHEBI:15378"/>
        <dbReference type="ChEBI" id="CHEBI:58405"/>
        <dbReference type="ChEBI" id="CHEBI:60033"/>
        <dbReference type="ChEBI" id="CHEBI:78435"/>
        <dbReference type="EC" id="2.4.99.28"/>
    </reaction>
</comment>
<keyword evidence="15" id="KW-0472">Membrane</keyword>
<dbReference type="InterPro" id="IPR001460">
    <property type="entry name" value="PCN-bd_Tpept"/>
</dbReference>
<keyword evidence="7" id="KW-0378">Hydrolase</keyword>
<keyword evidence="4" id="KW-0645">Protease</keyword>
<dbReference type="GO" id="GO:0008955">
    <property type="term" value="F:peptidoglycan glycosyltransferase activity"/>
    <property type="evidence" value="ECO:0007669"/>
    <property type="project" value="UniProtKB-EC"/>
</dbReference>
<sequence>MGRAEERRARQRGGGVRRAASPPSAGARRMERGPDAGQQRGHRPVGSPSDGYGRGPSDGYGQGPGAGTGYARDGGGDQGSRADRRRAATRRDRDDRSLLRRIFTWKKILGTFFGMILLGMAAAVGLYVYVDIPNPNEDATQQSNVYKDASGKTIANVGETKREIVGLDKIPKPIQRVVVAAENKTFYKDPGVDIKGTSRGVLNTLMGKGRQGGSTITQQYVKNFYLSQEQTVNRKVQELVIALKVDRQVSKEEILAGYLNTSYFGRGVNGIQAAAQAYYGKDAEDLSLSEGAYLAALLQAPNQYDWAIASETGKNLAKQRWAYALDNMVEMGWLSPSERAEQKFKEPIKPTQNPGLKGQNGYIVEAAKNELARHLMETDEITAEEALKKIDQGGWTITVNIDKKKQKSLEKAVADQLTDKLDPKSRKVDAAVKAGAVSVDPKTGKIVALYGGEDALTQHNMAIQRDYQASSTFKPVILASALENRSTKDGRPITPNTIYDGDSKTKIDFGGGQTYAPPNEGNDDYGDVTVQRGMDKSINSVFAGLGADVGMDNVKETAEALGMKEFDPHPAMTLGSMGASPLDMAGVYATFDAHGKKVTPSIIAKAEHSKSGEWVPEPIGDQVIKRETADTITSVLQGVTSDGTGSTVLKGEYAGKYKAAGKTGTSDNNVSALFAGYTPELVTVVGIYGEAPEGGGGLKRPDGKPAAAGNHVSLRGAGGEDTIHGSGFPSRIWAAYTLGALNGGSDARFDLETDMGVGVAPPPTTTPPTTPPPTTEPPETQDPTTKPPTDDHTTEPPTDDPTTEPPTTGDPTYEPPITIDPDPDDPNNDQGKPRD</sequence>
<dbReference type="PANTHER" id="PTHR32282">
    <property type="entry name" value="BINDING PROTEIN TRANSPEPTIDASE, PUTATIVE-RELATED"/>
    <property type="match status" value="1"/>
</dbReference>
<dbReference type="Gene3D" id="3.40.710.10">
    <property type="entry name" value="DD-peptidase/beta-lactamase superfamily"/>
    <property type="match status" value="1"/>
</dbReference>
<dbReference type="SUPFAM" id="SSF53955">
    <property type="entry name" value="Lysozyme-like"/>
    <property type="match status" value="1"/>
</dbReference>
<dbReference type="RefSeq" id="WP_165335487.1">
    <property type="nucleotide sequence ID" value="NZ_JAAKZW010000189.1"/>
</dbReference>
<dbReference type="GO" id="GO:0009252">
    <property type="term" value="P:peptidoglycan biosynthetic process"/>
    <property type="evidence" value="ECO:0007669"/>
    <property type="project" value="UniProtKB-KW"/>
</dbReference>
<comment type="similarity">
    <text evidence="2">In the N-terminal section; belongs to the glycosyltransferase 51 family.</text>
</comment>
<feature type="compositionally biased region" description="Pro residues" evidence="14">
    <location>
        <begin position="760"/>
        <end position="776"/>
    </location>
</feature>
<dbReference type="EMBL" id="JAAKZW010000189">
    <property type="protein sequence ID" value="NGO80054.1"/>
    <property type="molecule type" value="Genomic_DNA"/>
</dbReference>
<dbReference type="InterPro" id="IPR012338">
    <property type="entry name" value="Beta-lactam/transpept-like"/>
</dbReference>
<dbReference type="InterPro" id="IPR001264">
    <property type="entry name" value="Glyco_trans_51"/>
</dbReference>
<keyword evidence="15" id="KW-1133">Transmembrane helix</keyword>
<evidence type="ECO:0000256" key="13">
    <source>
        <dbReference type="ARBA" id="ARBA00049902"/>
    </source>
</evidence>
<proteinExistence type="inferred from homology"/>
<dbReference type="InterPro" id="IPR050396">
    <property type="entry name" value="Glycosyltr_51/Transpeptidase"/>
</dbReference>
<dbReference type="InterPro" id="IPR036950">
    <property type="entry name" value="PBP_transglycosylase"/>
</dbReference>
<evidence type="ECO:0000256" key="10">
    <source>
        <dbReference type="ARBA" id="ARBA00023268"/>
    </source>
</evidence>
<evidence type="ECO:0000256" key="8">
    <source>
        <dbReference type="ARBA" id="ARBA00022960"/>
    </source>
</evidence>
<feature type="region of interest" description="Disordered" evidence="14">
    <location>
        <begin position="1"/>
        <end position="93"/>
    </location>
</feature>
<dbReference type="Pfam" id="PF00912">
    <property type="entry name" value="Transgly"/>
    <property type="match status" value="1"/>
</dbReference>
<dbReference type="AlphaFoldDB" id="A0A6G4XTM9"/>
<gene>
    <name evidence="18" type="ORF">G6045_31010</name>
</gene>
<comment type="similarity">
    <text evidence="1">In the C-terminal section; belongs to the transpeptidase family.</text>
</comment>
<dbReference type="Proteomes" id="UP000481109">
    <property type="component" value="Unassembled WGS sequence"/>
</dbReference>
<organism evidence="18 19">
    <name type="scientific">Streptomyces mesophilus</name>
    <dbReference type="NCBI Taxonomy" id="1775132"/>
    <lineage>
        <taxon>Bacteria</taxon>
        <taxon>Bacillati</taxon>
        <taxon>Actinomycetota</taxon>
        <taxon>Actinomycetes</taxon>
        <taxon>Kitasatosporales</taxon>
        <taxon>Streptomycetaceae</taxon>
        <taxon>Streptomyces</taxon>
    </lineage>
</organism>
<keyword evidence="8" id="KW-0133">Cell shape</keyword>
<keyword evidence="6" id="KW-0808">Transferase</keyword>
<evidence type="ECO:0000256" key="3">
    <source>
        <dbReference type="ARBA" id="ARBA00022645"/>
    </source>
</evidence>
<evidence type="ECO:0000256" key="9">
    <source>
        <dbReference type="ARBA" id="ARBA00022984"/>
    </source>
</evidence>
<keyword evidence="11" id="KW-0961">Cell wall biogenesis/degradation</keyword>
<evidence type="ECO:0000313" key="18">
    <source>
        <dbReference type="EMBL" id="NGO80054.1"/>
    </source>
</evidence>
<dbReference type="GO" id="GO:0008360">
    <property type="term" value="P:regulation of cell shape"/>
    <property type="evidence" value="ECO:0007669"/>
    <property type="project" value="UniProtKB-KW"/>
</dbReference>
<keyword evidence="19" id="KW-1185">Reference proteome</keyword>
<feature type="domain" description="Glycosyl transferase family 51" evidence="17">
    <location>
        <begin position="151"/>
        <end position="328"/>
    </location>
</feature>
<dbReference type="GO" id="GO:0009002">
    <property type="term" value="F:serine-type D-Ala-D-Ala carboxypeptidase activity"/>
    <property type="evidence" value="ECO:0007669"/>
    <property type="project" value="UniProtKB-EC"/>
</dbReference>
<evidence type="ECO:0000259" key="16">
    <source>
        <dbReference type="Pfam" id="PF00905"/>
    </source>
</evidence>
<evidence type="ECO:0000256" key="1">
    <source>
        <dbReference type="ARBA" id="ARBA00007090"/>
    </source>
</evidence>
<reference evidence="18 19" key="1">
    <citation type="submission" date="2020-02" db="EMBL/GenBank/DDBJ databases">
        <title>Whole-genome analyses of novel actinobacteria.</title>
        <authorList>
            <person name="Sahin N."/>
            <person name="Tokatli A."/>
        </authorList>
    </citation>
    <scope>NUCLEOTIDE SEQUENCE [LARGE SCALE GENOMIC DNA]</scope>
    <source>
        <strain evidence="18 19">YC504</strain>
    </source>
</reference>
<evidence type="ECO:0000313" key="19">
    <source>
        <dbReference type="Proteomes" id="UP000481109"/>
    </source>
</evidence>
<feature type="transmembrane region" description="Helical" evidence="15">
    <location>
        <begin position="108"/>
        <end position="130"/>
    </location>
</feature>
<dbReference type="GO" id="GO:0071555">
    <property type="term" value="P:cell wall organization"/>
    <property type="evidence" value="ECO:0007669"/>
    <property type="project" value="UniProtKB-KW"/>
</dbReference>
<evidence type="ECO:0000259" key="17">
    <source>
        <dbReference type="Pfam" id="PF00912"/>
    </source>
</evidence>
<keyword evidence="9" id="KW-0573">Peptidoglycan synthesis</keyword>
<dbReference type="Gene3D" id="1.10.3810.10">
    <property type="entry name" value="Biosynthetic peptidoglycan transglycosylase-like"/>
    <property type="match status" value="1"/>
</dbReference>
<evidence type="ECO:0000256" key="15">
    <source>
        <dbReference type="SAM" id="Phobius"/>
    </source>
</evidence>
<evidence type="ECO:0000256" key="7">
    <source>
        <dbReference type="ARBA" id="ARBA00022801"/>
    </source>
</evidence>